<protein>
    <recommendedName>
        <fullName evidence="3">Reverse transcriptase</fullName>
    </recommendedName>
</protein>
<name>A0AAW1J0V2_POPJA</name>
<accession>A0AAW1J0V2</accession>
<keyword evidence="2" id="KW-1185">Reference proteome</keyword>
<sequence>MLAPYDLSIDKRRQILCVLFPPSLEKLGSGAPAGNVPPFTADELECATVSMKPGKAPGLDKLPPEAIREVASSAPNFLLRLMNSLIVRQEFPDKISFCD</sequence>
<gene>
    <name evidence="1" type="ORF">QE152_g32068</name>
</gene>
<organism evidence="1 2">
    <name type="scientific">Popillia japonica</name>
    <name type="common">Japanese beetle</name>
    <dbReference type="NCBI Taxonomy" id="7064"/>
    <lineage>
        <taxon>Eukaryota</taxon>
        <taxon>Metazoa</taxon>
        <taxon>Ecdysozoa</taxon>
        <taxon>Arthropoda</taxon>
        <taxon>Hexapoda</taxon>
        <taxon>Insecta</taxon>
        <taxon>Pterygota</taxon>
        <taxon>Neoptera</taxon>
        <taxon>Endopterygota</taxon>
        <taxon>Coleoptera</taxon>
        <taxon>Polyphaga</taxon>
        <taxon>Scarabaeiformia</taxon>
        <taxon>Scarabaeidae</taxon>
        <taxon>Rutelinae</taxon>
        <taxon>Popillia</taxon>
    </lineage>
</organism>
<dbReference type="Proteomes" id="UP001458880">
    <property type="component" value="Unassembled WGS sequence"/>
</dbReference>
<comment type="caution">
    <text evidence="1">The sequence shown here is derived from an EMBL/GenBank/DDBJ whole genome shotgun (WGS) entry which is preliminary data.</text>
</comment>
<evidence type="ECO:0008006" key="3">
    <source>
        <dbReference type="Google" id="ProtNLM"/>
    </source>
</evidence>
<proteinExistence type="predicted"/>
<dbReference type="AlphaFoldDB" id="A0AAW1J0V2"/>
<evidence type="ECO:0000313" key="1">
    <source>
        <dbReference type="EMBL" id="KAK9696187.1"/>
    </source>
</evidence>
<reference evidence="1 2" key="1">
    <citation type="journal article" date="2024" name="BMC Genomics">
        <title>De novo assembly and annotation of Popillia japonica's genome with initial clues to its potential as an invasive pest.</title>
        <authorList>
            <person name="Cucini C."/>
            <person name="Boschi S."/>
            <person name="Funari R."/>
            <person name="Cardaioli E."/>
            <person name="Iannotti N."/>
            <person name="Marturano G."/>
            <person name="Paoli F."/>
            <person name="Bruttini M."/>
            <person name="Carapelli A."/>
            <person name="Frati F."/>
            <person name="Nardi F."/>
        </authorList>
    </citation>
    <scope>NUCLEOTIDE SEQUENCE [LARGE SCALE GENOMIC DNA]</scope>
    <source>
        <strain evidence="1">DMR45628</strain>
    </source>
</reference>
<dbReference type="EMBL" id="JASPKY010000460">
    <property type="protein sequence ID" value="KAK9696187.1"/>
    <property type="molecule type" value="Genomic_DNA"/>
</dbReference>
<evidence type="ECO:0000313" key="2">
    <source>
        <dbReference type="Proteomes" id="UP001458880"/>
    </source>
</evidence>